<dbReference type="InterPro" id="IPR001646">
    <property type="entry name" value="5peptide_repeat"/>
</dbReference>
<feature type="transmembrane region" description="Helical" evidence="1">
    <location>
        <begin position="203"/>
        <end position="222"/>
    </location>
</feature>
<name>K9WGH9_9CYAN</name>
<feature type="transmembrane region" description="Helical" evidence="1">
    <location>
        <begin position="144"/>
        <end position="162"/>
    </location>
</feature>
<dbReference type="Proteomes" id="UP000010471">
    <property type="component" value="Chromosome"/>
</dbReference>
<dbReference type="eggNOG" id="COG1357">
    <property type="taxonomic scope" value="Bacteria"/>
</dbReference>
<feature type="transmembrane region" description="Helical" evidence="1">
    <location>
        <begin position="113"/>
        <end position="132"/>
    </location>
</feature>
<feature type="transmembrane region" description="Helical" evidence="1">
    <location>
        <begin position="55"/>
        <end position="83"/>
    </location>
</feature>
<dbReference type="Pfam" id="PF00805">
    <property type="entry name" value="Pentapeptide"/>
    <property type="match status" value="2"/>
</dbReference>
<feature type="transmembrane region" description="Helical" evidence="1">
    <location>
        <begin position="90"/>
        <end position="107"/>
    </location>
</feature>
<sequence length="697" mass="75580">MRDPSNIFNFIKSIENKGFTEITYSCLGGEIYTNSDLERFSFKDQVFHIQLYWKFFLLLAVLLLAIFSGALLGAGSIFSITLLIKYSQSIHGSSVLLSLLVSVFIIYRRGFPLGVIVGIASLTPFLLLSTILPTNETGIDIGTSFFTGAGSIVLVASGIAMTGLSMTLAAVVIESIPVAAVSVFIPTILMAAATMRTFKVMPIVLAMPIVLVAVMLAGHLSWKTVKGNQAFRWMLQIAIAIAAKGGHTFRGANLTDADFTGATLKLCDLRGANLKRTRLFEAKGLEFSRLGNTYLANPKIRQLVVTLNGQAQNFDGLNLEGVNLQDANLQDASFIGANLNHANLQNTDLSRAILKQAQLDGADLTGAILTGACIEDWGITGTTKLEGVRCDYIFMRLETKDNPDRLRKPDNWRETFADGEFSDFIKPYVDTLDLYHSQDIDPRAISIALKNLSVNHPEEKLQFVAIERRGGNGLNLRFTTAPGADKSELSHEYFTDYARIKKELPIAVQLRLAEQDAEIRTLKGTIEQFIEAGTHQSKIQAETIQVIQGELVVTENKGINITSGGGSIGDISGLVGGDVSGVVNLGTISGNVTNTINQLPDASEPDQPNLKELLTQLQQAIENDSNLSDPDKADLLEQVQVLAEAKQTEEPAKKEGLARKARKMFDATLSSLPQTASIVEACSKLLPMVLKALGVSA</sequence>
<keyword evidence="3" id="KW-1185">Reference proteome</keyword>
<dbReference type="PATRIC" id="fig|1173027.3.peg.3504"/>
<proteinExistence type="predicted"/>
<gene>
    <name evidence="2" type="ORF">Mic7113_3179</name>
</gene>
<evidence type="ECO:0000256" key="1">
    <source>
        <dbReference type="SAM" id="Phobius"/>
    </source>
</evidence>
<dbReference type="InterPro" id="IPR051082">
    <property type="entry name" value="Pentapeptide-BTB/POZ_domain"/>
</dbReference>
<accession>K9WGH9</accession>
<dbReference type="KEGG" id="mic:Mic7113_3179"/>
<feature type="transmembrane region" description="Helical" evidence="1">
    <location>
        <begin position="168"/>
        <end position="191"/>
    </location>
</feature>
<dbReference type="HOGENOM" id="CLU_020789_0_0_3"/>
<dbReference type="Gene3D" id="2.160.20.80">
    <property type="entry name" value="E3 ubiquitin-protein ligase SopA"/>
    <property type="match status" value="2"/>
</dbReference>
<dbReference type="EMBL" id="CP003630">
    <property type="protein sequence ID" value="AFZ18921.1"/>
    <property type="molecule type" value="Genomic_DNA"/>
</dbReference>
<keyword evidence="1" id="KW-0812">Transmembrane</keyword>
<dbReference type="PANTHER" id="PTHR14136:SF17">
    <property type="entry name" value="BTB_POZ DOMAIN-CONTAINING PROTEIN KCTD9"/>
    <property type="match status" value="1"/>
</dbReference>
<evidence type="ECO:0000313" key="3">
    <source>
        <dbReference type="Proteomes" id="UP000010471"/>
    </source>
</evidence>
<evidence type="ECO:0000313" key="2">
    <source>
        <dbReference type="EMBL" id="AFZ18921.1"/>
    </source>
</evidence>
<protein>
    <submittedName>
        <fullName evidence="2">Putative low-complexity protein</fullName>
    </submittedName>
</protein>
<dbReference type="SUPFAM" id="SSF141571">
    <property type="entry name" value="Pentapeptide repeat-like"/>
    <property type="match status" value="1"/>
</dbReference>
<dbReference type="AlphaFoldDB" id="K9WGH9"/>
<dbReference type="PANTHER" id="PTHR14136">
    <property type="entry name" value="BTB_POZ DOMAIN-CONTAINING PROTEIN KCTD9"/>
    <property type="match status" value="1"/>
</dbReference>
<keyword evidence="1" id="KW-0472">Membrane</keyword>
<keyword evidence="1" id="KW-1133">Transmembrane helix</keyword>
<reference evidence="2 3" key="1">
    <citation type="submission" date="2012-06" db="EMBL/GenBank/DDBJ databases">
        <title>Finished chromosome of genome of Microcoleus sp. PCC 7113.</title>
        <authorList>
            <consortium name="US DOE Joint Genome Institute"/>
            <person name="Gugger M."/>
            <person name="Coursin T."/>
            <person name="Rippka R."/>
            <person name="Tandeau De Marsac N."/>
            <person name="Huntemann M."/>
            <person name="Wei C.-L."/>
            <person name="Han J."/>
            <person name="Detter J.C."/>
            <person name="Han C."/>
            <person name="Tapia R."/>
            <person name="Chen A."/>
            <person name="Kyrpides N."/>
            <person name="Mavromatis K."/>
            <person name="Markowitz V."/>
            <person name="Szeto E."/>
            <person name="Ivanova N."/>
            <person name="Pagani I."/>
            <person name="Pati A."/>
            <person name="Goodwin L."/>
            <person name="Nordberg H.P."/>
            <person name="Cantor M.N."/>
            <person name="Hua S.X."/>
            <person name="Woyke T."/>
            <person name="Kerfeld C.A."/>
        </authorList>
    </citation>
    <scope>NUCLEOTIDE SEQUENCE [LARGE SCALE GENOMIC DNA]</scope>
    <source>
        <strain evidence="2 3">PCC 7113</strain>
    </source>
</reference>
<dbReference type="STRING" id="1173027.Mic7113_3179"/>
<organism evidence="2 3">
    <name type="scientific">Allocoleopsis franciscana PCC 7113</name>
    <dbReference type="NCBI Taxonomy" id="1173027"/>
    <lineage>
        <taxon>Bacteria</taxon>
        <taxon>Bacillati</taxon>
        <taxon>Cyanobacteriota</taxon>
        <taxon>Cyanophyceae</taxon>
        <taxon>Coleofasciculales</taxon>
        <taxon>Coleofasciculaceae</taxon>
        <taxon>Allocoleopsis</taxon>
        <taxon>Allocoleopsis franciscana</taxon>
    </lineage>
</organism>